<evidence type="ECO:0000256" key="1">
    <source>
        <dbReference type="SAM" id="MobiDB-lite"/>
    </source>
</evidence>
<dbReference type="Proteomes" id="UP000812966">
    <property type="component" value="Unassembled WGS sequence"/>
</dbReference>
<evidence type="ECO:0000313" key="3">
    <source>
        <dbReference type="Proteomes" id="UP000812966"/>
    </source>
</evidence>
<dbReference type="EMBL" id="JABELV010000050">
    <property type="protein sequence ID" value="KAG7553643.1"/>
    <property type="molecule type" value="Genomic_DNA"/>
</dbReference>
<feature type="compositionally biased region" description="Low complexity" evidence="1">
    <location>
        <begin position="138"/>
        <end position="159"/>
    </location>
</feature>
<organism evidence="2 3">
    <name type="scientific">Filobasidium floriforme</name>
    <dbReference type="NCBI Taxonomy" id="5210"/>
    <lineage>
        <taxon>Eukaryota</taxon>
        <taxon>Fungi</taxon>
        <taxon>Dikarya</taxon>
        <taxon>Basidiomycota</taxon>
        <taxon>Agaricomycotina</taxon>
        <taxon>Tremellomycetes</taxon>
        <taxon>Filobasidiales</taxon>
        <taxon>Filobasidiaceae</taxon>
        <taxon>Filobasidium</taxon>
    </lineage>
</organism>
<feature type="region of interest" description="Disordered" evidence="1">
    <location>
        <begin position="1"/>
        <end position="77"/>
    </location>
</feature>
<sequence length="317" mass="33077">MVTPLQTLGNWFTGGKQPRQPALPRGAPPPPPLPRSTSKGMSGHTHTYELEKSRSGANGHHVLVKQSARIPEGPGSRAEHVFQATYNGPRGGKDHEAFNRMSDRRNAGLPYTYSLGGGSDGGHTSAKVQAPDVLPVRSATSKTSSSPKASSQGSGSKAPTKTHAPRPSLAPTGSDRSIHTWRSGISKASPPAGAPKPAFTSMPPLLAEELDIQSRRTAAVPAPCHVTIFPPGPQKAHATTLAPPKIVMRTSTGQTAGPVASSSHVAGAGQGTGFPPFPPFPTFPAFPSFPPFPAFPAWPTYPAPQAHGRSGNMYDLI</sequence>
<reference evidence="2" key="1">
    <citation type="submission" date="2020-04" db="EMBL/GenBank/DDBJ databases">
        <title>Analysis of mating type loci in Filobasidium floriforme.</title>
        <authorList>
            <person name="Nowrousian M."/>
        </authorList>
    </citation>
    <scope>NUCLEOTIDE SEQUENCE</scope>
    <source>
        <strain evidence="2">CBS 6242</strain>
    </source>
</reference>
<proteinExistence type="predicted"/>
<feature type="compositionally biased region" description="Low complexity" evidence="1">
    <location>
        <begin position="186"/>
        <end position="198"/>
    </location>
</feature>
<name>A0A8K0JS11_9TREE</name>
<dbReference type="AlphaFoldDB" id="A0A8K0JS11"/>
<comment type="caution">
    <text evidence="2">The sequence shown here is derived from an EMBL/GenBank/DDBJ whole genome shotgun (WGS) entry which is preliminary data.</text>
</comment>
<protein>
    <submittedName>
        <fullName evidence="2">Uncharacterized protein</fullName>
    </submittedName>
</protein>
<keyword evidence="3" id="KW-1185">Reference proteome</keyword>
<feature type="region of interest" description="Disordered" evidence="1">
    <location>
        <begin position="109"/>
        <end position="201"/>
    </location>
</feature>
<gene>
    <name evidence="2" type="ORF">FFLO_02928</name>
</gene>
<accession>A0A8K0JS11</accession>
<feature type="compositionally biased region" description="Polar residues" evidence="1">
    <location>
        <begin position="1"/>
        <end position="10"/>
    </location>
</feature>
<evidence type="ECO:0000313" key="2">
    <source>
        <dbReference type="EMBL" id="KAG7553643.1"/>
    </source>
</evidence>